<evidence type="ECO:0000256" key="7">
    <source>
        <dbReference type="ARBA" id="ARBA00022840"/>
    </source>
</evidence>
<feature type="modified residue" description="N6-carboxylysine" evidence="12">
    <location>
        <position position="226"/>
    </location>
</feature>
<organism evidence="17 18">
    <name type="scientific">Candidatus Fimisoma avicola</name>
    <dbReference type="NCBI Taxonomy" id="2840826"/>
    <lineage>
        <taxon>Bacteria</taxon>
        <taxon>Bacillati</taxon>
        <taxon>Bacillota</taxon>
        <taxon>Clostridia</taxon>
        <taxon>Eubacteriales</taxon>
        <taxon>Candidatus Fimisoma</taxon>
    </lineage>
</organism>
<keyword evidence="9 12" id="KW-0573">Peptidoglycan synthesis</keyword>
<dbReference type="Pfam" id="PF01225">
    <property type="entry name" value="Mur_ligase"/>
    <property type="match status" value="1"/>
</dbReference>
<feature type="binding site" evidence="12">
    <location>
        <begin position="416"/>
        <end position="419"/>
    </location>
    <ligand>
        <name>meso-2,6-diaminopimelate</name>
        <dbReference type="ChEBI" id="CHEBI:57791"/>
    </ligand>
</feature>
<dbReference type="GO" id="GO:0000287">
    <property type="term" value="F:magnesium ion binding"/>
    <property type="evidence" value="ECO:0007669"/>
    <property type="project" value="UniProtKB-UniRule"/>
</dbReference>
<dbReference type="Pfam" id="PF08245">
    <property type="entry name" value="Mur_ligase_M"/>
    <property type="match status" value="1"/>
</dbReference>
<dbReference type="AlphaFoldDB" id="A0A9D1L977"/>
<evidence type="ECO:0000259" key="16">
    <source>
        <dbReference type="Pfam" id="PF08245"/>
    </source>
</evidence>
<dbReference type="GO" id="GO:0005737">
    <property type="term" value="C:cytoplasm"/>
    <property type="evidence" value="ECO:0007669"/>
    <property type="project" value="UniProtKB-SubCell"/>
</dbReference>
<accession>A0A9D1L977</accession>
<keyword evidence="6 12" id="KW-0547">Nucleotide-binding</keyword>
<dbReference type="Gene3D" id="3.40.1390.10">
    <property type="entry name" value="MurE/MurF, N-terminal domain"/>
    <property type="match status" value="1"/>
</dbReference>
<keyword evidence="10 12" id="KW-0131">Cell cycle</keyword>
<dbReference type="GO" id="GO:0005524">
    <property type="term" value="F:ATP binding"/>
    <property type="evidence" value="ECO:0007669"/>
    <property type="project" value="UniProtKB-UniRule"/>
</dbReference>
<keyword evidence="3 12" id="KW-0963">Cytoplasm</keyword>
<dbReference type="GO" id="GO:0071555">
    <property type="term" value="P:cell wall organization"/>
    <property type="evidence" value="ECO:0007669"/>
    <property type="project" value="UniProtKB-KW"/>
</dbReference>
<dbReference type="SUPFAM" id="SSF63418">
    <property type="entry name" value="MurE/MurF N-terminal domain"/>
    <property type="match status" value="1"/>
</dbReference>
<evidence type="ECO:0000256" key="8">
    <source>
        <dbReference type="ARBA" id="ARBA00022960"/>
    </source>
</evidence>
<proteinExistence type="inferred from homology"/>
<comment type="subcellular location">
    <subcellularLocation>
        <location evidence="12 13">Cytoplasm</location>
    </subcellularLocation>
</comment>
<feature type="binding site" evidence="12">
    <location>
        <position position="472"/>
    </location>
    <ligand>
        <name>meso-2,6-diaminopimelate</name>
        <dbReference type="ChEBI" id="CHEBI:57791"/>
    </ligand>
</feature>
<evidence type="ECO:0000256" key="9">
    <source>
        <dbReference type="ARBA" id="ARBA00022984"/>
    </source>
</evidence>
<evidence type="ECO:0000256" key="6">
    <source>
        <dbReference type="ARBA" id="ARBA00022741"/>
    </source>
</evidence>
<evidence type="ECO:0000256" key="2">
    <source>
        <dbReference type="ARBA" id="ARBA00005898"/>
    </source>
</evidence>
<comment type="caution">
    <text evidence="17">The sequence shown here is derived from an EMBL/GenBank/DDBJ whole genome shotgun (WGS) entry which is preliminary data.</text>
</comment>
<feature type="binding site" evidence="12">
    <location>
        <position position="392"/>
    </location>
    <ligand>
        <name>meso-2,6-diaminopimelate</name>
        <dbReference type="ChEBI" id="CHEBI:57791"/>
    </ligand>
</feature>
<feature type="binding site" evidence="12">
    <location>
        <begin position="157"/>
        <end position="158"/>
    </location>
    <ligand>
        <name>UDP-N-acetyl-alpha-D-muramoyl-L-alanyl-D-glutamate</name>
        <dbReference type="ChEBI" id="CHEBI:83900"/>
    </ligand>
</feature>
<feature type="domain" description="Mur ligase central" evidence="16">
    <location>
        <begin position="113"/>
        <end position="321"/>
    </location>
</feature>
<comment type="similarity">
    <text evidence="2 12">Belongs to the MurCDEF family. MurE subfamily.</text>
</comment>
<evidence type="ECO:0000259" key="14">
    <source>
        <dbReference type="Pfam" id="PF01225"/>
    </source>
</evidence>
<comment type="catalytic activity">
    <reaction evidence="12">
        <text>UDP-N-acetyl-alpha-D-muramoyl-L-alanyl-D-glutamate + meso-2,6-diaminopimelate + ATP = UDP-N-acetyl-alpha-D-muramoyl-L-alanyl-gamma-D-glutamyl-meso-2,6-diaminopimelate + ADP + phosphate + H(+)</text>
        <dbReference type="Rhea" id="RHEA:23676"/>
        <dbReference type="ChEBI" id="CHEBI:15378"/>
        <dbReference type="ChEBI" id="CHEBI:30616"/>
        <dbReference type="ChEBI" id="CHEBI:43474"/>
        <dbReference type="ChEBI" id="CHEBI:57791"/>
        <dbReference type="ChEBI" id="CHEBI:83900"/>
        <dbReference type="ChEBI" id="CHEBI:83905"/>
        <dbReference type="ChEBI" id="CHEBI:456216"/>
        <dbReference type="EC" id="6.3.2.13"/>
    </reaction>
</comment>
<dbReference type="Proteomes" id="UP000824091">
    <property type="component" value="Unassembled WGS sequence"/>
</dbReference>
<keyword evidence="5 12" id="KW-0132">Cell division</keyword>
<dbReference type="PANTHER" id="PTHR23135:SF4">
    <property type="entry name" value="UDP-N-ACETYLMURAMOYL-L-ALANYL-D-GLUTAMATE--2,6-DIAMINOPIMELATE LIGASE MURE HOMOLOG, CHLOROPLASTIC"/>
    <property type="match status" value="1"/>
</dbReference>
<dbReference type="Pfam" id="PF02875">
    <property type="entry name" value="Mur_ligase_C"/>
    <property type="match status" value="1"/>
</dbReference>
<dbReference type="PROSITE" id="PS01011">
    <property type="entry name" value="FOLYLPOLYGLU_SYNT_1"/>
    <property type="match status" value="1"/>
</dbReference>
<dbReference type="InterPro" id="IPR036615">
    <property type="entry name" value="Mur_ligase_C_dom_sf"/>
</dbReference>
<dbReference type="Gene3D" id="3.90.190.20">
    <property type="entry name" value="Mur ligase, C-terminal domain"/>
    <property type="match status" value="1"/>
</dbReference>
<dbReference type="Gene3D" id="3.40.1190.10">
    <property type="entry name" value="Mur-like, catalytic domain"/>
    <property type="match status" value="1"/>
</dbReference>
<reference evidence="17" key="1">
    <citation type="submission" date="2020-10" db="EMBL/GenBank/DDBJ databases">
        <authorList>
            <person name="Gilroy R."/>
        </authorList>
    </citation>
    <scope>NUCLEOTIDE SEQUENCE</scope>
    <source>
        <strain evidence="17">11300</strain>
    </source>
</reference>
<keyword evidence="7 12" id="KW-0067">ATP-binding</keyword>
<dbReference type="InterPro" id="IPR013221">
    <property type="entry name" value="Mur_ligase_cen"/>
</dbReference>
<comment type="caution">
    <text evidence="12">Lacks conserved residue(s) required for the propagation of feature annotation.</text>
</comment>
<dbReference type="NCBIfam" id="TIGR01085">
    <property type="entry name" value="murE"/>
    <property type="match status" value="1"/>
</dbReference>
<evidence type="ECO:0000256" key="11">
    <source>
        <dbReference type="ARBA" id="ARBA00023316"/>
    </source>
</evidence>
<dbReference type="NCBIfam" id="NF001126">
    <property type="entry name" value="PRK00139.1-4"/>
    <property type="match status" value="1"/>
</dbReference>
<evidence type="ECO:0000259" key="15">
    <source>
        <dbReference type="Pfam" id="PF02875"/>
    </source>
</evidence>
<sequence>MKLSDLLKRDEIISVKGPDREISSIVYHSEKASKDSLFFAIDGQFHQGTDHIREAAAKGAAAVAVAGDKKDCMTGKDKDSLTVVRVPNVRRALALASSRMYNNPSGKLLVIGVTGTKGKTTTAFMIRQILQESGIKTGIIGTVENGYDGHMAKANATTPQPPEINSLLAEMAENGCRAAVIEVSSQGLMHSRIDGIDIDIGVFTNISPDHIGKGEHRNFREYLCWKSTLFQKCRWAVANIDDPHTPEILKKSHLEKTVFFGENGSGDLVADDISLKIENGFPVTTYMLSARLPGKNRTVRPIKVNMAGRFNVENSLAAIGTARLLGVPWKHIDSAMEKIRVPGRVEIVRVNAGFTAMVDYAHNGIALRNLLESLREYRPERIILVFGCGGNRDPGRRREMAMAAAGYADTIIITSDNPRREDPMKIIGDITSAVNETDVLHEKQVLIIPDRKEAIETALNTAGKGDFAVIAGKGHETYQIIGTKVLHFDDREVILSWRKDEP</sequence>
<evidence type="ECO:0000256" key="13">
    <source>
        <dbReference type="RuleBase" id="RU004135"/>
    </source>
</evidence>
<feature type="short sequence motif" description="Meso-diaminopimelate recognition motif" evidence="12">
    <location>
        <begin position="416"/>
        <end position="419"/>
    </location>
</feature>
<feature type="domain" description="Mur ligase C-terminal" evidence="15">
    <location>
        <begin position="343"/>
        <end position="474"/>
    </location>
</feature>
<keyword evidence="4 12" id="KW-0436">Ligase</keyword>
<comment type="cofactor">
    <cofactor evidence="12">
        <name>Mg(2+)</name>
        <dbReference type="ChEBI" id="CHEBI:18420"/>
    </cofactor>
</comment>
<dbReference type="GO" id="GO:0051301">
    <property type="term" value="P:cell division"/>
    <property type="evidence" value="ECO:0007669"/>
    <property type="project" value="UniProtKB-KW"/>
</dbReference>
<dbReference type="GO" id="GO:0009252">
    <property type="term" value="P:peptidoglycan biosynthetic process"/>
    <property type="evidence" value="ECO:0007669"/>
    <property type="project" value="UniProtKB-UniRule"/>
</dbReference>
<dbReference type="GO" id="GO:0008360">
    <property type="term" value="P:regulation of cell shape"/>
    <property type="evidence" value="ECO:0007669"/>
    <property type="project" value="UniProtKB-KW"/>
</dbReference>
<dbReference type="InterPro" id="IPR000713">
    <property type="entry name" value="Mur_ligase_N"/>
</dbReference>
<name>A0A9D1L977_9FIRM</name>
<dbReference type="HAMAP" id="MF_00208">
    <property type="entry name" value="MurE"/>
    <property type="match status" value="1"/>
</dbReference>
<dbReference type="EC" id="6.3.2.13" evidence="12"/>
<dbReference type="SUPFAM" id="SSF53244">
    <property type="entry name" value="MurD-like peptide ligases, peptide-binding domain"/>
    <property type="match status" value="1"/>
</dbReference>
<comment type="pathway">
    <text evidence="1 12 13">Cell wall biogenesis; peptidoglycan biosynthesis.</text>
</comment>
<dbReference type="InterPro" id="IPR018109">
    <property type="entry name" value="Folylpolyglutamate_synth_CS"/>
</dbReference>
<evidence type="ECO:0000313" key="18">
    <source>
        <dbReference type="Proteomes" id="UP000824091"/>
    </source>
</evidence>
<feature type="domain" description="Mur ligase N-terminal catalytic" evidence="14">
    <location>
        <begin position="21"/>
        <end position="97"/>
    </location>
</feature>
<dbReference type="InterPro" id="IPR036565">
    <property type="entry name" value="Mur-like_cat_sf"/>
</dbReference>
<keyword evidence="12" id="KW-0460">Magnesium</keyword>
<dbReference type="GO" id="GO:0004326">
    <property type="term" value="F:tetrahydrofolylpolyglutamate synthase activity"/>
    <property type="evidence" value="ECO:0007669"/>
    <property type="project" value="InterPro"/>
</dbReference>
<evidence type="ECO:0000256" key="4">
    <source>
        <dbReference type="ARBA" id="ARBA00022598"/>
    </source>
</evidence>
<evidence type="ECO:0000256" key="12">
    <source>
        <dbReference type="HAMAP-Rule" id="MF_00208"/>
    </source>
</evidence>
<evidence type="ECO:0000256" key="5">
    <source>
        <dbReference type="ARBA" id="ARBA00022618"/>
    </source>
</evidence>
<gene>
    <name evidence="12" type="primary">murE</name>
    <name evidence="17" type="ORF">IAD16_05975</name>
</gene>
<feature type="binding site" evidence="12">
    <location>
        <position position="476"/>
    </location>
    <ligand>
        <name>meso-2,6-diaminopimelate</name>
        <dbReference type="ChEBI" id="CHEBI:57791"/>
    </ligand>
</feature>
<dbReference type="InterPro" id="IPR035911">
    <property type="entry name" value="MurE/MurF_N"/>
</dbReference>
<keyword evidence="11 12" id="KW-0961">Cell wall biogenesis/degradation</keyword>
<dbReference type="PANTHER" id="PTHR23135">
    <property type="entry name" value="MUR LIGASE FAMILY MEMBER"/>
    <property type="match status" value="1"/>
</dbReference>
<comment type="PTM">
    <text evidence="12">Carboxylation is probably crucial for Mg(2+) binding and, consequently, for the gamma-phosphate positioning of ATP.</text>
</comment>
<comment type="function">
    <text evidence="12">Catalyzes the addition of meso-diaminopimelic acid to the nucleotide precursor UDP-N-acetylmuramoyl-L-alanyl-D-glutamate (UMAG) in the biosynthesis of bacterial cell-wall peptidoglycan.</text>
</comment>
<evidence type="ECO:0000256" key="1">
    <source>
        <dbReference type="ARBA" id="ARBA00004752"/>
    </source>
</evidence>
<evidence type="ECO:0000256" key="10">
    <source>
        <dbReference type="ARBA" id="ARBA00023306"/>
    </source>
</evidence>
<dbReference type="InterPro" id="IPR005761">
    <property type="entry name" value="UDP-N-AcMur-Glu-dNH2Pim_ligase"/>
</dbReference>
<dbReference type="SUPFAM" id="SSF53623">
    <property type="entry name" value="MurD-like peptide ligases, catalytic domain"/>
    <property type="match status" value="1"/>
</dbReference>
<dbReference type="GO" id="GO:0008765">
    <property type="term" value="F:UDP-N-acetylmuramoylalanyl-D-glutamate-2,6-diaminopimelate ligase activity"/>
    <property type="evidence" value="ECO:0007669"/>
    <property type="project" value="UniProtKB-UniRule"/>
</dbReference>
<reference evidence="17" key="2">
    <citation type="journal article" date="2021" name="PeerJ">
        <title>Extensive microbial diversity within the chicken gut microbiome revealed by metagenomics and culture.</title>
        <authorList>
            <person name="Gilroy R."/>
            <person name="Ravi A."/>
            <person name="Getino M."/>
            <person name="Pursley I."/>
            <person name="Horton D.L."/>
            <person name="Alikhan N.F."/>
            <person name="Baker D."/>
            <person name="Gharbi K."/>
            <person name="Hall N."/>
            <person name="Watson M."/>
            <person name="Adriaenssens E.M."/>
            <person name="Foster-Nyarko E."/>
            <person name="Jarju S."/>
            <person name="Secka A."/>
            <person name="Antonio M."/>
            <person name="Oren A."/>
            <person name="Chaudhuri R.R."/>
            <person name="La Ragione R."/>
            <person name="Hildebrand F."/>
            <person name="Pallen M.J."/>
        </authorList>
    </citation>
    <scope>NUCLEOTIDE SEQUENCE</scope>
    <source>
        <strain evidence="17">11300</strain>
    </source>
</reference>
<feature type="binding site" evidence="12">
    <location>
        <position position="29"/>
    </location>
    <ligand>
        <name>UDP-N-acetyl-alpha-D-muramoyl-L-alanyl-D-glutamate</name>
        <dbReference type="ChEBI" id="CHEBI:83900"/>
    </ligand>
</feature>
<dbReference type="InterPro" id="IPR004101">
    <property type="entry name" value="Mur_ligase_C"/>
</dbReference>
<keyword evidence="8 12" id="KW-0133">Cell shape</keyword>
<feature type="binding site" evidence="12">
    <location>
        <position position="192"/>
    </location>
    <ligand>
        <name>UDP-N-acetyl-alpha-D-muramoyl-L-alanyl-D-glutamate</name>
        <dbReference type="ChEBI" id="CHEBI:83900"/>
    </ligand>
</feature>
<protein>
    <recommendedName>
        <fullName evidence="12">UDP-N-acetylmuramoyl-L-alanyl-D-glutamate--2,6-diaminopimelate ligase</fullName>
        <ecNumber evidence="12">6.3.2.13</ecNumber>
    </recommendedName>
    <alternativeName>
        <fullName evidence="12">Meso-A2pm-adding enzyme</fullName>
    </alternativeName>
    <alternativeName>
        <fullName evidence="12">Meso-diaminopimelate-adding enzyme</fullName>
    </alternativeName>
    <alternativeName>
        <fullName evidence="12">UDP-MurNAc-L-Ala-D-Glu:meso-diaminopimelate ligase</fullName>
    </alternativeName>
    <alternativeName>
        <fullName evidence="12">UDP-MurNAc-tripeptide synthetase</fullName>
    </alternativeName>
    <alternativeName>
        <fullName evidence="12">UDP-N-acetylmuramyl-tripeptide synthetase</fullName>
    </alternativeName>
</protein>
<feature type="binding site" evidence="12">
    <location>
        <begin position="115"/>
        <end position="121"/>
    </location>
    <ligand>
        <name>ATP</name>
        <dbReference type="ChEBI" id="CHEBI:30616"/>
    </ligand>
</feature>
<evidence type="ECO:0000313" key="17">
    <source>
        <dbReference type="EMBL" id="HIU27908.1"/>
    </source>
</evidence>
<evidence type="ECO:0000256" key="3">
    <source>
        <dbReference type="ARBA" id="ARBA00022490"/>
    </source>
</evidence>
<feature type="binding site" evidence="12">
    <location>
        <position position="184"/>
    </location>
    <ligand>
        <name>UDP-N-acetyl-alpha-D-muramoyl-L-alanyl-D-glutamate</name>
        <dbReference type="ChEBI" id="CHEBI:83900"/>
    </ligand>
</feature>
<dbReference type="EMBL" id="DVMO01000088">
    <property type="protein sequence ID" value="HIU27908.1"/>
    <property type="molecule type" value="Genomic_DNA"/>
</dbReference>